<sequence length="128" mass="14736">MTSEKSMSLLLVTNSCSSMPITTPRFTHIITHSLHKSCTVFREESTDAFLWISDDVTSDAEPRTVDDGSWLRTTHQLSERSSRVSLFNFHTLVQQIDEYVCVLRGTGRLVTNWRQRASVPLSVRTRFW</sequence>
<dbReference type="AlphaFoldDB" id="A0A139ABW8"/>
<proteinExistence type="predicted"/>
<reference evidence="1 2" key="1">
    <citation type="journal article" date="2015" name="Genome Biol. Evol.">
        <title>Phylogenomic analyses indicate that early fungi evolved digesting cell walls of algal ancestors of land plants.</title>
        <authorList>
            <person name="Chang Y."/>
            <person name="Wang S."/>
            <person name="Sekimoto S."/>
            <person name="Aerts A.L."/>
            <person name="Choi C."/>
            <person name="Clum A."/>
            <person name="LaButti K.M."/>
            <person name="Lindquist E.A."/>
            <person name="Yee Ngan C."/>
            <person name="Ohm R.A."/>
            <person name="Salamov A.A."/>
            <person name="Grigoriev I.V."/>
            <person name="Spatafora J.W."/>
            <person name="Berbee M.L."/>
        </authorList>
    </citation>
    <scope>NUCLEOTIDE SEQUENCE [LARGE SCALE GENOMIC DNA]</scope>
    <source>
        <strain evidence="1 2">JEL478</strain>
    </source>
</reference>
<dbReference type="EMBL" id="KQ965770">
    <property type="protein sequence ID" value="KXS14260.1"/>
    <property type="molecule type" value="Genomic_DNA"/>
</dbReference>
<protein>
    <submittedName>
        <fullName evidence="1">Uncharacterized protein</fullName>
    </submittedName>
</protein>
<organism evidence="1 2">
    <name type="scientific">Gonapodya prolifera (strain JEL478)</name>
    <name type="common">Monoblepharis prolifera</name>
    <dbReference type="NCBI Taxonomy" id="1344416"/>
    <lineage>
        <taxon>Eukaryota</taxon>
        <taxon>Fungi</taxon>
        <taxon>Fungi incertae sedis</taxon>
        <taxon>Chytridiomycota</taxon>
        <taxon>Chytridiomycota incertae sedis</taxon>
        <taxon>Monoblepharidomycetes</taxon>
        <taxon>Monoblepharidales</taxon>
        <taxon>Gonapodyaceae</taxon>
        <taxon>Gonapodya</taxon>
    </lineage>
</organism>
<evidence type="ECO:0000313" key="1">
    <source>
        <dbReference type="EMBL" id="KXS14260.1"/>
    </source>
</evidence>
<accession>A0A139ABW8</accession>
<keyword evidence="2" id="KW-1185">Reference proteome</keyword>
<evidence type="ECO:0000313" key="2">
    <source>
        <dbReference type="Proteomes" id="UP000070544"/>
    </source>
</evidence>
<dbReference type="Proteomes" id="UP000070544">
    <property type="component" value="Unassembled WGS sequence"/>
</dbReference>
<gene>
    <name evidence="1" type="ORF">M427DRAFT_352541</name>
</gene>
<name>A0A139ABW8_GONPJ</name>